<keyword evidence="13" id="KW-0694">RNA-binding</keyword>
<evidence type="ECO:0000256" key="10">
    <source>
        <dbReference type="ARBA" id="ARBA00022833"/>
    </source>
</evidence>
<dbReference type="InterPro" id="IPR014001">
    <property type="entry name" value="Helicase_ATP-bd"/>
</dbReference>
<gene>
    <name evidence="21 22" type="primary">LOC106061291</name>
</gene>
<dbReference type="SMART" id="SM00487">
    <property type="entry name" value="DEXDc"/>
    <property type="match status" value="1"/>
</dbReference>
<keyword evidence="9" id="KW-0347">Helicase</keyword>
<evidence type="ECO:0000256" key="8">
    <source>
        <dbReference type="ARBA" id="ARBA00022801"/>
    </source>
</evidence>
<protein>
    <recommendedName>
        <fullName evidence="3">RNA helicase</fullName>
        <ecNumber evidence="3">3.6.4.13</ecNumber>
    </recommendedName>
</protein>
<dbReference type="Pfam" id="PF00271">
    <property type="entry name" value="Helicase_C"/>
    <property type="match status" value="1"/>
</dbReference>
<evidence type="ECO:0000259" key="18">
    <source>
        <dbReference type="PROSITE" id="PS51194"/>
    </source>
</evidence>
<evidence type="ECO:0000256" key="2">
    <source>
        <dbReference type="ARBA" id="ARBA00006866"/>
    </source>
</evidence>
<evidence type="ECO:0000256" key="6">
    <source>
        <dbReference type="ARBA" id="ARBA00022723"/>
    </source>
</evidence>
<evidence type="ECO:0000256" key="13">
    <source>
        <dbReference type="ARBA" id="ARBA00022884"/>
    </source>
</evidence>
<keyword evidence="7" id="KW-0547">Nucleotide-binding</keyword>
<keyword evidence="10" id="KW-0862">Zinc</keyword>
<reference evidence="21 22" key="1">
    <citation type="submission" date="2025-04" db="UniProtKB">
        <authorList>
            <consortium name="RefSeq"/>
        </authorList>
    </citation>
    <scope>IDENTIFICATION</scope>
</reference>
<keyword evidence="8" id="KW-0378">Hydrolase</keyword>
<feature type="domain" description="Helicase C-terminal" evidence="18">
    <location>
        <begin position="421"/>
        <end position="596"/>
    </location>
</feature>
<keyword evidence="4" id="KW-0963">Cytoplasm</keyword>
<dbReference type="RefSeq" id="XP_055865285.1">
    <property type="nucleotide sequence ID" value="XM_056009310.1"/>
</dbReference>
<feature type="domain" description="RLR CTR" evidence="19">
    <location>
        <begin position="611"/>
        <end position="746"/>
    </location>
</feature>
<dbReference type="GO" id="GO:0008270">
    <property type="term" value="F:zinc ion binding"/>
    <property type="evidence" value="ECO:0007669"/>
    <property type="project" value="TreeGrafter"/>
</dbReference>
<evidence type="ECO:0000256" key="5">
    <source>
        <dbReference type="ARBA" id="ARBA00022588"/>
    </source>
</evidence>
<organism evidence="20 22">
    <name type="scientific">Biomphalaria glabrata</name>
    <name type="common">Bloodfluke planorb</name>
    <name type="synonym">Freshwater snail</name>
    <dbReference type="NCBI Taxonomy" id="6526"/>
    <lineage>
        <taxon>Eukaryota</taxon>
        <taxon>Metazoa</taxon>
        <taxon>Spiralia</taxon>
        <taxon>Lophotrochozoa</taxon>
        <taxon>Mollusca</taxon>
        <taxon>Gastropoda</taxon>
        <taxon>Heterobranchia</taxon>
        <taxon>Euthyneura</taxon>
        <taxon>Panpulmonata</taxon>
        <taxon>Hygrophila</taxon>
        <taxon>Lymnaeoidea</taxon>
        <taxon>Planorbidae</taxon>
        <taxon>Biomphalaria</taxon>
    </lineage>
</organism>
<keyword evidence="14" id="KW-0051">Antiviral defense</keyword>
<dbReference type="GO" id="GO:0003727">
    <property type="term" value="F:single-stranded RNA binding"/>
    <property type="evidence" value="ECO:0007669"/>
    <property type="project" value="TreeGrafter"/>
</dbReference>
<evidence type="ECO:0000256" key="16">
    <source>
        <dbReference type="SAM" id="MobiDB-lite"/>
    </source>
</evidence>
<feature type="compositionally biased region" description="Polar residues" evidence="16">
    <location>
        <begin position="777"/>
        <end position="786"/>
    </location>
</feature>
<evidence type="ECO:0000259" key="19">
    <source>
        <dbReference type="PROSITE" id="PS51789"/>
    </source>
</evidence>
<dbReference type="OMA" id="KYQERIL"/>
<dbReference type="OrthoDB" id="416741at2759"/>
<evidence type="ECO:0000313" key="22">
    <source>
        <dbReference type="RefSeq" id="XP_055865285.1"/>
    </source>
</evidence>
<dbReference type="GO" id="GO:0003725">
    <property type="term" value="F:double-stranded RNA binding"/>
    <property type="evidence" value="ECO:0007669"/>
    <property type="project" value="TreeGrafter"/>
</dbReference>
<dbReference type="InterPro" id="IPR011545">
    <property type="entry name" value="DEAD/DEAH_box_helicase_dom"/>
</dbReference>
<keyword evidence="12" id="KW-0391">Immunity</keyword>
<dbReference type="SMART" id="SM00490">
    <property type="entry name" value="HELICc"/>
    <property type="match status" value="1"/>
</dbReference>
<evidence type="ECO:0000256" key="1">
    <source>
        <dbReference type="ARBA" id="ARBA00004496"/>
    </source>
</evidence>
<keyword evidence="20" id="KW-1185">Reference proteome</keyword>
<feature type="compositionally biased region" description="Acidic residues" evidence="16">
    <location>
        <begin position="760"/>
        <end position="772"/>
    </location>
</feature>
<dbReference type="GO" id="GO:0003724">
    <property type="term" value="F:RNA helicase activity"/>
    <property type="evidence" value="ECO:0007669"/>
    <property type="project" value="UniProtKB-EC"/>
</dbReference>
<dbReference type="RefSeq" id="XP_055865278.1">
    <property type="nucleotide sequence ID" value="XM_056009303.1"/>
</dbReference>
<dbReference type="AlphaFoldDB" id="A0A9W2YRG1"/>
<dbReference type="PROSITE" id="PS51194">
    <property type="entry name" value="HELICASE_CTER"/>
    <property type="match status" value="1"/>
</dbReference>
<evidence type="ECO:0000256" key="11">
    <source>
        <dbReference type="ARBA" id="ARBA00022840"/>
    </source>
</evidence>
<comment type="subcellular location">
    <subcellularLocation>
        <location evidence="1">Cytoplasm</location>
    </subcellularLocation>
</comment>
<feature type="region of interest" description="Disordered" evidence="16">
    <location>
        <begin position="760"/>
        <end position="786"/>
    </location>
</feature>
<dbReference type="InterPro" id="IPR041204">
    <property type="entry name" value="RIG-I-like_C"/>
</dbReference>
<dbReference type="GO" id="GO:0016787">
    <property type="term" value="F:hydrolase activity"/>
    <property type="evidence" value="ECO:0007669"/>
    <property type="project" value="UniProtKB-KW"/>
</dbReference>
<evidence type="ECO:0000256" key="3">
    <source>
        <dbReference type="ARBA" id="ARBA00012552"/>
    </source>
</evidence>
<evidence type="ECO:0000256" key="14">
    <source>
        <dbReference type="ARBA" id="ARBA00023118"/>
    </source>
</evidence>
<dbReference type="Pfam" id="PF11648">
    <property type="entry name" value="RIG-I_C-RD"/>
    <property type="match status" value="1"/>
</dbReference>
<name>A0A9W2YRG1_BIOGL</name>
<evidence type="ECO:0000256" key="9">
    <source>
        <dbReference type="ARBA" id="ARBA00022806"/>
    </source>
</evidence>
<dbReference type="InterPro" id="IPR001650">
    <property type="entry name" value="Helicase_C-like"/>
</dbReference>
<feature type="domain" description="Helicase ATP-binding" evidence="17">
    <location>
        <begin position="54"/>
        <end position="234"/>
    </location>
</feature>
<dbReference type="EC" id="3.6.4.13" evidence="3"/>
<accession>A0A9W2YRG1</accession>
<dbReference type="Gene3D" id="1.20.1320.30">
    <property type="match status" value="1"/>
</dbReference>
<evidence type="ECO:0000256" key="15">
    <source>
        <dbReference type="ARBA" id="ARBA00049390"/>
    </source>
</evidence>
<evidence type="ECO:0000256" key="4">
    <source>
        <dbReference type="ARBA" id="ARBA00022490"/>
    </source>
</evidence>
<dbReference type="GO" id="GO:0005737">
    <property type="term" value="C:cytoplasm"/>
    <property type="evidence" value="ECO:0007669"/>
    <property type="project" value="UniProtKB-SubCell"/>
</dbReference>
<sequence length="786" mass="89356">MSSNIEDYKLTEYFSDGESDSEYSAGNEISEDQADDYQKCLAHLHLRNYQEELAEAALQGLNTVICAPTGSGKTRVATYIILNHLNDKNGAKKKKVAFLARTVPLTIQQYKSLYKYLPSNYKITYITGDSQDSMNLQSVIKHYDIIVMTPMILQNNVVKTGLRLSKFSLLVFDECHHTRKGEPYNQLMSSYLFAKLKGSDKAKARLPKIVGLTASIGIENGKTVKEASESILNVLSNLDAPCLSTVKKFKEELEELTPVPYERFELLTERDGDEAVKTINDVLEKLESWIKKYAKDLKDDSINILVSQLPSNRKTQAYGQWAVKLKQHSRTIPISDVNKETKLEVRALMILSDYLVHYNVALEAYDLVELKDIINYLDNHFEKFIYFGVKNRTQQEEIFYKYFSELKAALSRRASVDENPNLIRLSKILLEKLKDKGDDARCIIFVRTRALAESLAQWFNRHSILALKDLNAKIFTGINAAEEEGGMTPKLQDDTLQSFRDGVTKVLVATSVAEEGLDIADCNLIIKYNHVGNEVSTIQTKGRARKRGGFSVLLAMENVLCRERGNQEKTKLMLEAIQEISKMNPSEIIKYLDNYQKKRIEDEELEAQLASDKRMPQEKVFTMVCSQCRKVGIDNTKLRTILGVHRVSIDSELLQSDKVKLANKKGKTIDGIEFLGSVFCQGKTDEGKICGNTLGTRIKYKKTTYFALGIKNFGFFIGLDTRLQHYKKWDQVPYSVEEIDSEDKMKYVIGDERSKADMIFEDESSSSEEEIDGLIQPLQNTYQGQK</sequence>
<dbReference type="GO" id="GO:0002753">
    <property type="term" value="P:cytoplasmic pattern recognition receptor signaling pathway"/>
    <property type="evidence" value="ECO:0007669"/>
    <property type="project" value="TreeGrafter"/>
</dbReference>
<dbReference type="Pfam" id="PF18119">
    <property type="entry name" value="RIG-I_C"/>
    <property type="match status" value="1"/>
</dbReference>
<dbReference type="PANTHER" id="PTHR14074:SF16">
    <property type="entry name" value="ANTIVIRAL INNATE IMMUNE RESPONSE RECEPTOR RIG-I"/>
    <property type="match status" value="1"/>
</dbReference>
<dbReference type="InterPro" id="IPR051363">
    <property type="entry name" value="RLR_Helicase"/>
</dbReference>
<dbReference type="GeneID" id="106061291"/>
<dbReference type="InterPro" id="IPR021673">
    <property type="entry name" value="RLR_CTR"/>
</dbReference>
<evidence type="ECO:0000313" key="21">
    <source>
        <dbReference type="RefSeq" id="XP_055865278.1"/>
    </source>
</evidence>
<proteinExistence type="inferred from homology"/>
<keyword evidence="5" id="KW-0399">Innate immunity</keyword>
<dbReference type="PROSITE" id="PS51789">
    <property type="entry name" value="RLR_CTR"/>
    <property type="match status" value="1"/>
</dbReference>
<dbReference type="PROSITE" id="PS51192">
    <property type="entry name" value="HELICASE_ATP_BIND_1"/>
    <property type="match status" value="1"/>
</dbReference>
<dbReference type="InterPro" id="IPR027417">
    <property type="entry name" value="P-loop_NTPase"/>
</dbReference>
<dbReference type="PANTHER" id="PTHR14074">
    <property type="entry name" value="HELICASE WITH DEATH DOMAIN-RELATED"/>
    <property type="match status" value="1"/>
</dbReference>
<dbReference type="Pfam" id="PF00270">
    <property type="entry name" value="DEAD"/>
    <property type="match status" value="1"/>
</dbReference>
<keyword evidence="6" id="KW-0479">Metal-binding</keyword>
<dbReference type="GO" id="GO:0005524">
    <property type="term" value="F:ATP binding"/>
    <property type="evidence" value="ECO:0007669"/>
    <property type="project" value="UniProtKB-KW"/>
</dbReference>
<comment type="similarity">
    <text evidence="2">Belongs to the helicase family. RLR subfamily.</text>
</comment>
<comment type="catalytic activity">
    <reaction evidence="15">
        <text>ATP + H2O = ADP + phosphate + H(+)</text>
        <dbReference type="Rhea" id="RHEA:13065"/>
        <dbReference type="ChEBI" id="CHEBI:15377"/>
        <dbReference type="ChEBI" id="CHEBI:15378"/>
        <dbReference type="ChEBI" id="CHEBI:30616"/>
        <dbReference type="ChEBI" id="CHEBI:43474"/>
        <dbReference type="ChEBI" id="CHEBI:456216"/>
        <dbReference type="EC" id="3.6.4.13"/>
    </reaction>
    <physiologicalReaction direction="left-to-right" evidence="15">
        <dbReference type="Rhea" id="RHEA:13066"/>
    </physiologicalReaction>
</comment>
<evidence type="ECO:0000256" key="12">
    <source>
        <dbReference type="ARBA" id="ARBA00022859"/>
    </source>
</evidence>
<evidence type="ECO:0000259" key="17">
    <source>
        <dbReference type="PROSITE" id="PS51192"/>
    </source>
</evidence>
<keyword evidence="11" id="KW-0067">ATP-binding</keyword>
<dbReference type="SUPFAM" id="SSF52540">
    <property type="entry name" value="P-loop containing nucleoside triphosphate hydrolases"/>
    <property type="match status" value="1"/>
</dbReference>
<dbReference type="InterPro" id="IPR038557">
    <property type="entry name" value="RLR_C_sf"/>
</dbReference>
<dbReference type="Proteomes" id="UP001165740">
    <property type="component" value="Chromosome 1"/>
</dbReference>
<evidence type="ECO:0000256" key="7">
    <source>
        <dbReference type="ARBA" id="ARBA00022741"/>
    </source>
</evidence>
<dbReference type="GO" id="GO:0140374">
    <property type="term" value="P:antiviral innate immune response"/>
    <property type="evidence" value="ECO:0007669"/>
    <property type="project" value="TreeGrafter"/>
</dbReference>
<dbReference type="Gene3D" id="2.170.150.30">
    <property type="entry name" value="RIG-I-like receptor, C-terminal regulatory domain"/>
    <property type="match status" value="1"/>
</dbReference>
<evidence type="ECO:0000313" key="20">
    <source>
        <dbReference type="Proteomes" id="UP001165740"/>
    </source>
</evidence>
<dbReference type="Gene3D" id="3.40.50.300">
    <property type="entry name" value="P-loop containing nucleotide triphosphate hydrolases"/>
    <property type="match status" value="2"/>
</dbReference>